<dbReference type="Pfam" id="PF01061">
    <property type="entry name" value="ABC2_membrane"/>
    <property type="match status" value="1"/>
</dbReference>
<keyword evidence="6" id="KW-1003">Cell membrane</keyword>
<dbReference type="PANTHER" id="PTHR43229">
    <property type="entry name" value="NODULATION PROTEIN J"/>
    <property type="match status" value="1"/>
</dbReference>
<dbReference type="GO" id="GO:0043190">
    <property type="term" value="C:ATP-binding cassette (ABC) transporter complex"/>
    <property type="evidence" value="ECO:0007669"/>
    <property type="project" value="InterPro"/>
</dbReference>
<feature type="transmembrane region" description="Helical" evidence="6">
    <location>
        <begin position="240"/>
        <end position="262"/>
    </location>
</feature>
<dbReference type="GO" id="GO:0140359">
    <property type="term" value="F:ABC-type transporter activity"/>
    <property type="evidence" value="ECO:0007669"/>
    <property type="project" value="InterPro"/>
</dbReference>
<keyword evidence="6" id="KW-0813">Transport</keyword>
<feature type="transmembrane region" description="Helical" evidence="6">
    <location>
        <begin position="40"/>
        <end position="63"/>
    </location>
</feature>
<comment type="subcellular location">
    <subcellularLocation>
        <location evidence="6">Cell membrane</location>
        <topology evidence="6">Multi-pass membrane protein</topology>
    </subcellularLocation>
    <subcellularLocation>
        <location evidence="1">Membrane</location>
        <topology evidence="1">Multi-pass membrane protein</topology>
    </subcellularLocation>
</comment>
<feature type="transmembrane region" description="Helical" evidence="6">
    <location>
        <begin position="182"/>
        <end position="202"/>
    </location>
</feature>
<dbReference type="AlphaFoldDB" id="A0A7K3M8F7"/>
<organism evidence="8 9">
    <name type="scientific">Phytoactinopolyspora mesophila</name>
    <dbReference type="NCBI Taxonomy" id="2650750"/>
    <lineage>
        <taxon>Bacteria</taxon>
        <taxon>Bacillati</taxon>
        <taxon>Actinomycetota</taxon>
        <taxon>Actinomycetes</taxon>
        <taxon>Jiangellales</taxon>
        <taxon>Jiangellaceae</taxon>
        <taxon>Phytoactinopolyspora</taxon>
    </lineage>
</organism>
<gene>
    <name evidence="8" type="ORF">F7O44_21165</name>
</gene>
<accession>A0A7K3M8F7</accession>
<feature type="transmembrane region" description="Helical" evidence="6">
    <location>
        <begin position="149"/>
        <end position="175"/>
    </location>
</feature>
<feature type="transmembrane region" description="Helical" evidence="6">
    <location>
        <begin position="113"/>
        <end position="143"/>
    </location>
</feature>
<keyword evidence="4 6" id="KW-0472">Membrane</keyword>
<feature type="transmembrane region" description="Helical" evidence="6">
    <location>
        <begin position="69"/>
        <end position="93"/>
    </location>
</feature>
<keyword evidence="5" id="KW-0046">Antibiotic resistance</keyword>
<dbReference type="InterPro" id="IPR000412">
    <property type="entry name" value="ABC_2_transport"/>
</dbReference>
<feature type="domain" description="ABC transmembrane type-2" evidence="7">
    <location>
        <begin position="38"/>
        <end position="265"/>
    </location>
</feature>
<evidence type="ECO:0000256" key="2">
    <source>
        <dbReference type="ARBA" id="ARBA00022692"/>
    </source>
</evidence>
<evidence type="ECO:0000313" key="8">
    <source>
        <dbReference type="EMBL" id="NDL59585.1"/>
    </source>
</evidence>
<protein>
    <recommendedName>
        <fullName evidence="6">Transport permease protein</fullName>
    </recommendedName>
</protein>
<evidence type="ECO:0000256" key="6">
    <source>
        <dbReference type="RuleBase" id="RU361157"/>
    </source>
</evidence>
<reference evidence="8 9" key="1">
    <citation type="submission" date="2019-11" db="EMBL/GenBank/DDBJ databases">
        <authorList>
            <person name="Li X.-J."/>
            <person name="Feng X.-M."/>
        </authorList>
    </citation>
    <scope>NUCLEOTIDE SEQUENCE [LARGE SCALE GENOMIC DNA]</scope>
    <source>
        <strain evidence="8 9">XMNu-373</strain>
    </source>
</reference>
<comment type="similarity">
    <text evidence="6">Belongs to the ABC-2 integral membrane protein family.</text>
</comment>
<keyword evidence="2 6" id="KW-0812">Transmembrane</keyword>
<evidence type="ECO:0000313" key="9">
    <source>
        <dbReference type="Proteomes" id="UP000460435"/>
    </source>
</evidence>
<dbReference type="PANTHER" id="PTHR43229:SF2">
    <property type="entry name" value="NODULATION PROTEIN J"/>
    <property type="match status" value="1"/>
</dbReference>
<evidence type="ECO:0000259" key="7">
    <source>
        <dbReference type="PROSITE" id="PS51012"/>
    </source>
</evidence>
<dbReference type="Proteomes" id="UP000460435">
    <property type="component" value="Unassembled WGS sequence"/>
</dbReference>
<evidence type="ECO:0000256" key="4">
    <source>
        <dbReference type="ARBA" id="ARBA00023136"/>
    </source>
</evidence>
<dbReference type="InterPro" id="IPR013525">
    <property type="entry name" value="ABC2_TM"/>
</dbReference>
<dbReference type="PROSITE" id="PS51012">
    <property type="entry name" value="ABC_TM2"/>
    <property type="match status" value="1"/>
</dbReference>
<dbReference type="InterPro" id="IPR051784">
    <property type="entry name" value="Nod_factor_ABC_transporter"/>
</dbReference>
<dbReference type="PIRSF" id="PIRSF006648">
    <property type="entry name" value="DrrB"/>
    <property type="match status" value="1"/>
</dbReference>
<dbReference type="InterPro" id="IPR047817">
    <property type="entry name" value="ABC2_TM_bact-type"/>
</dbReference>
<dbReference type="EMBL" id="WLZY01000008">
    <property type="protein sequence ID" value="NDL59585.1"/>
    <property type="molecule type" value="Genomic_DNA"/>
</dbReference>
<comment type="caution">
    <text evidence="8">The sequence shown here is derived from an EMBL/GenBank/DDBJ whole genome shotgun (WGS) entry which is preliminary data.</text>
</comment>
<keyword evidence="3 6" id="KW-1133">Transmembrane helix</keyword>
<sequence length="266" mass="28334">MPTHPGATPQKHATPSQALTQCTTLSWRGIVKIPRHPMGLADVIIGPAIFLVLFGYVFGGAIAGDTDGYLQYVFPGILGMMTLFATMGVGVALSSDLSTGIFDRFRSLPIVRIAPLIGAIGSDIVRQIISLTALVGFGLLLGVRFNASIWSVLAGCALALAFALALSWVWVLLALAVKDTQAVQGLGAIIILPLAFASNIFVQPETMPDWMQTIATWNPVGHLVDAVRGLMMGGPVAQPVMYTVIWMAAFVVIFTPLSLIAYKRRA</sequence>
<evidence type="ECO:0000256" key="3">
    <source>
        <dbReference type="ARBA" id="ARBA00022989"/>
    </source>
</evidence>
<evidence type="ECO:0000256" key="1">
    <source>
        <dbReference type="ARBA" id="ARBA00004141"/>
    </source>
</evidence>
<name>A0A7K3M8F7_9ACTN</name>
<keyword evidence="9" id="KW-1185">Reference proteome</keyword>
<evidence type="ECO:0000256" key="5">
    <source>
        <dbReference type="ARBA" id="ARBA00023251"/>
    </source>
</evidence>
<dbReference type="GO" id="GO:0046677">
    <property type="term" value="P:response to antibiotic"/>
    <property type="evidence" value="ECO:0007669"/>
    <property type="project" value="UniProtKB-KW"/>
</dbReference>
<proteinExistence type="inferred from homology"/>